<dbReference type="OrthoDB" id="10042665at2759"/>
<dbReference type="GO" id="GO:0005524">
    <property type="term" value="F:ATP binding"/>
    <property type="evidence" value="ECO:0007669"/>
    <property type="project" value="InterPro"/>
</dbReference>
<dbReference type="Gene3D" id="3.40.50.300">
    <property type="entry name" value="P-loop containing nucleotide triphosphate hydrolases"/>
    <property type="match status" value="1"/>
</dbReference>
<sequence length="1152" mass="131976">MSERQSHETRTADLKLKRFASRWQSTLEKDASHDNREPRSADTDPISPEKMEKTQLSAMSIFNGLKVGQAGMIWAPEGTLLGKVQDDSLTNPEELEGHPLNDKGEVLDEDGKKIGQALRYETFGDTRFASAREHSFYKTKPDYNGWYHCPYAALGVCWYKPQTLKSNFENHLDSHLKPYRCTFTECVDAQFPSTGCLLRHERHFHKMHGHGAKAHPVPSYDRVEQFEEVSTPYFSKKATNGNAATYGTHDPTRRPHMRCFQDCDPFLQDEHEDEKDISEHLERAQVLAPPATVYGRTPSSEINDNAGENGFDFSETPTHPKHTITFVPRYRPKLTTVPISASSEQANEENKKIMVDVDFLHKLESKISDLQSRVEDCEAAPGSPTNSSIHDSQDSVDSVSDLSHSSLRAARDSRHIDDDITIYEPEVRQGRRSPVNVEGPSLAIARWKYFGKSQKFEAVDEGKASRPDAQDLRDRPLLTLVEEYHSNSKLWRKRLEIASPAFLELLKEVSCHNISEVASYEGEMFYLTEPFMVLFLNRKQLTDYVENTKESTQVKEHAKFILDFLKSDFSDTSRVLDNFESLTPPNLVKYCDLWMLYRPGTMVYSRTNGEWEAFIIDSLDGMQVRKPSPDNSHGLTRLDILAWSMNFDGEVYGRVWTIHCVAPFHGVMEISSLPLVPEKFLLDRNTVRESLLSRGKKFRSLQVQHCQESDVPSSQSTRVMIDHLTYQKRNGWLISIDGKYGPSSAKERSWIDNRHSDWDTSGAAFDRRPRRYTPQRSLVRHFEDEYCNRDYELESIDKSEDTQAEPCRSYSTDRPSHIVVREFKKYDLIQPDAEMDELTLMLCPQHVRGFCLRDKVWKFINVSQLKPVSFQENAWDRLVLDEEYKDILEAMVISHVDKVAGLRDSAGGKGLSILLHGKPGVGKTLTAESIAEHFGKPLFPITCSDFGTSLTRFEEKLEEISDYATKWGAILLLDEADVLLQARRDYECANLKRNDLVSSFVRFIEYYQGIVFITTDRVSRFDEALMPRIDITLGLSPLDRDRRAGIWLNHIQDLFDEGQISATQSADLCTLAQQKWSTEDINGHQIKKTVKTARILAEKRGRILGAREVDTMLKMEREFGERGGYLDSKKEKKVGKEKDRDDLEGFEQVEKP</sequence>
<dbReference type="InterPro" id="IPR059095">
    <property type="entry name" value="Znf_C2H2_17_2nd"/>
</dbReference>
<dbReference type="EMBL" id="CAJPDT010000161">
    <property type="protein sequence ID" value="CAF9941902.1"/>
    <property type="molecule type" value="Genomic_DNA"/>
</dbReference>
<dbReference type="Pfam" id="PF26176">
    <property type="entry name" value="zf_C2H2_17_2"/>
    <property type="match status" value="1"/>
</dbReference>
<dbReference type="PANTHER" id="PTHR46411">
    <property type="entry name" value="FAMILY ATPASE, PUTATIVE-RELATED"/>
    <property type="match status" value="1"/>
</dbReference>
<dbReference type="Pfam" id="PF26177">
    <property type="entry name" value="zf_C2H2_17_1st"/>
    <property type="match status" value="1"/>
</dbReference>
<proteinExistence type="predicted"/>
<dbReference type="CDD" id="cd19481">
    <property type="entry name" value="RecA-like_protease"/>
    <property type="match status" value="1"/>
</dbReference>
<dbReference type="AlphaFoldDB" id="A0A8H3J6X0"/>
<feature type="region of interest" description="Disordered" evidence="1">
    <location>
        <begin position="1126"/>
        <end position="1152"/>
    </location>
</feature>
<feature type="compositionally biased region" description="Low complexity" evidence="1">
    <location>
        <begin position="387"/>
        <end position="407"/>
    </location>
</feature>
<name>A0A8H3J6X0_9LECA</name>
<feature type="region of interest" description="Disordered" evidence="1">
    <location>
        <begin position="373"/>
        <end position="410"/>
    </location>
</feature>
<feature type="region of interest" description="Disordered" evidence="1">
    <location>
        <begin position="25"/>
        <end position="49"/>
    </location>
</feature>
<evidence type="ECO:0000256" key="1">
    <source>
        <dbReference type="SAM" id="MobiDB-lite"/>
    </source>
</evidence>
<protein>
    <recommendedName>
        <fullName evidence="2">AAA+ ATPase domain-containing protein</fullName>
    </recommendedName>
</protein>
<dbReference type="InterPro" id="IPR003959">
    <property type="entry name" value="ATPase_AAA_core"/>
</dbReference>
<dbReference type="SUPFAM" id="SSF52540">
    <property type="entry name" value="P-loop containing nucleoside triphosphate hydrolases"/>
    <property type="match status" value="1"/>
</dbReference>
<dbReference type="Pfam" id="PF00004">
    <property type="entry name" value="AAA"/>
    <property type="match status" value="1"/>
</dbReference>
<evidence type="ECO:0000259" key="2">
    <source>
        <dbReference type="SMART" id="SM00382"/>
    </source>
</evidence>
<reference evidence="3" key="1">
    <citation type="submission" date="2021-03" db="EMBL/GenBank/DDBJ databases">
        <authorList>
            <person name="Tagirdzhanova G."/>
        </authorList>
    </citation>
    <scope>NUCLEOTIDE SEQUENCE</scope>
</reference>
<dbReference type="InterPro" id="IPR059009">
    <property type="entry name" value="Znf_C2H2_17_1st"/>
</dbReference>
<dbReference type="PANTHER" id="PTHR46411:SF2">
    <property type="entry name" value="AAA+ ATPASE DOMAIN-CONTAINING PROTEIN"/>
    <property type="match status" value="1"/>
</dbReference>
<accession>A0A8H3J6X0</accession>
<dbReference type="SMART" id="SM00382">
    <property type="entry name" value="AAA"/>
    <property type="match status" value="1"/>
</dbReference>
<organism evidence="3 4">
    <name type="scientific">Imshaugia aleurites</name>
    <dbReference type="NCBI Taxonomy" id="172621"/>
    <lineage>
        <taxon>Eukaryota</taxon>
        <taxon>Fungi</taxon>
        <taxon>Dikarya</taxon>
        <taxon>Ascomycota</taxon>
        <taxon>Pezizomycotina</taxon>
        <taxon>Lecanoromycetes</taxon>
        <taxon>OSLEUM clade</taxon>
        <taxon>Lecanoromycetidae</taxon>
        <taxon>Lecanorales</taxon>
        <taxon>Lecanorineae</taxon>
        <taxon>Parmeliaceae</taxon>
        <taxon>Imshaugia</taxon>
    </lineage>
</organism>
<keyword evidence="4" id="KW-1185">Reference proteome</keyword>
<feature type="compositionally biased region" description="Basic and acidic residues" evidence="1">
    <location>
        <begin position="1127"/>
        <end position="1152"/>
    </location>
</feature>
<dbReference type="Proteomes" id="UP000664534">
    <property type="component" value="Unassembled WGS sequence"/>
</dbReference>
<dbReference type="InterPro" id="IPR022124">
    <property type="entry name" value="DUF3659"/>
</dbReference>
<evidence type="ECO:0000313" key="3">
    <source>
        <dbReference type="EMBL" id="CAF9941902.1"/>
    </source>
</evidence>
<dbReference type="InterPro" id="IPR054289">
    <property type="entry name" value="DUF7025"/>
</dbReference>
<evidence type="ECO:0000313" key="4">
    <source>
        <dbReference type="Proteomes" id="UP000664534"/>
    </source>
</evidence>
<dbReference type="GO" id="GO:0016887">
    <property type="term" value="F:ATP hydrolysis activity"/>
    <property type="evidence" value="ECO:0007669"/>
    <property type="project" value="InterPro"/>
</dbReference>
<comment type="caution">
    <text evidence="3">The sequence shown here is derived from an EMBL/GenBank/DDBJ whole genome shotgun (WGS) entry which is preliminary data.</text>
</comment>
<dbReference type="Pfam" id="PF22942">
    <property type="entry name" value="DUF7025"/>
    <property type="match status" value="1"/>
</dbReference>
<dbReference type="InterPro" id="IPR003593">
    <property type="entry name" value="AAA+_ATPase"/>
</dbReference>
<dbReference type="InterPro" id="IPR027417">
    <property type="entry name" value="P-loop_NTPase"/>
</dbReference>
<dbReference type="Pfam" id="PF12396">
    <property type="entry name" value="DUF3659"/>
    <property type="match status" value="1"/>
</dbReference>
<feature type="compositionally biased region" description="Basic and acidic residues" evidence="1">
    <location>
        <begin position="27"/>
        <end position="49"/>
    </location>
</feature>
<feature type="domain" description="AAA+ ATPase" evidence="2">
    <location>
        <begin position="909"/>
        <end position="1039"/>
    </location>
</feature>
<gene>
    <name evidence="3" type="ORF">IMSHALPRED_003087</name>
</gene>